<dbReference type="RefSeq" id="WP_000200304.1">
    <property type="nucleotide sequence ID" value="NZ_AP031585.1"/>
</dbReference>
<evidence type="ECO:0000313" key="6">
    <source>
        <dbReference type="Proteomes" id="UP000280073"/>
    </source>
</evidence>
<dbReference type="Proteomes" id="UP000032746">
    <property type="component" value="Chromosome"/>
</dbReference>
<feature type="domain" description="Bacteriophage lambda Replication protein O N-terminal" evidence="2">
    <location>
        <begin position="10"/>
        <end position="88"/>
    </location>
</feature>
<reference evidence="3 5" key="1">
    <citation type="journal article" date="2015" name="J. Bacteriol.">
        <title>Resources for Genetic and Genomic Analysis of Emerging Pathogen Acinetobacter baumannii.</title>
        <authorList>
            <person name="Gallagher L.A."/>
            <person name="Ramage E."/>
            <person name="Weiss E.J."/>
            <person name="Radey M."/>
            <person name="Hayden H.S."/>
            <person name="Held K.G."/>
            <person name="Huse H.K."/>
            <person name="Zurawski D.V."/>
            <person name="Brittnacher M.J."/>
            <person name="Manoil C."/>
        </authorList>
    </citation>
    <scope>NUCLEOTIDE SEQUENCE [LARGE SCALE GENOMIC DNA]</scope>
    <source>
        <strain evidence="3 5">AB5075-UW</strain>
    </source>
</reference>
<accession>A0A0E1JNL0</accession>
<feature type="region of interest" description="Disordered" evidence="1">
    <location>
        <begin position="123"/>
        <end position="144"/>
    </location>
</feature>
<evidence type="ECO:0000313" key="3">
    <source>
        <dbReference type="EMBL" id="AKA31018.1"/>
    </source>
</evidence>
<gene>
    <name evidence="3" type="ORF">ABUW_1270</name>
    <name evidence="4" type="ORF">EA686_08415</name>
</gene>
<proteinExistence type="predicted"/>
<dbReference type="GO" id="GO:0006260">
    <property type="term" value="P:DNA replication"/>
    <property type="evidence" value="ECO:0007669"/>
    <property type="project" value="InterPro"/>
</dbReference>
<evidence type="ECO:0000313" key="4">
    <source>
        <dbReference type="EMBL" id="RSR59268.1"/>
    </source>
</evidence>
<dbReference type="Proteomes" id="UP000280073">
    <property type="component" value="Unassembled WGS sequence"/>
</dbReference>
<dbReference type="PATRIC" id="fig|470.1345.peg.1230"/>
<evidence type="ECO:0000259" key="2">
    <source>
        <dbReference type="Pfam" id="PF04492"/>
    </source>
</evidence>
<feature type="compositionally biased region" description="Low complexity" evidence="1">
    <location>
        <begin position="126"/>
        <end position="138"/>
    </location>
</feature>
<dbReference type="InterPro" id="IPR006497">
    <property type="entry name" value="Phage_lambda_VrpO_N"/>
</dbReference>
<protein>
    <submittedName>
        <fullName evidence="4">Replication protein</fullName>
    </submittedName>
</protein>
<dbReference type="Pfam" id="PF04492">
    <property type="entry name" value="Phage_rep_O"/>
    <property type="match status" value="1"/>
</dbReference>
<reference evidence="4 6" key="3">
    <citation type="submission" date="2018-10" db="EMBL/GenBank/DDBJ databases">
        <title>GWAS and RNA-Seq identify cryptic mechanisms of antimicrobial resistance in Acinetobacter baumannii.</title>
        <authorList>
            <person name="Sahl J.W."/>
        </authorList>
    </citation>
    <scope>NUCLEOTIDE SEQUENCE [LARGE SCALE GENOMIC DNA]</scope>
    <source>
        <strain evidence="4 6">TG28175</strain>
    </source>
</reference>
<reference evidence="5" key="2">
    <citation type="submission" date="2015-03" db="EMBL/GenBank/DDBJ databases">
        <authorList>
            <person name="Gallagher L.A."/>
            <person name="Hayden H.S."/>
            <person name="Weiss E.J."/>
            <person name="Hager K.R."/>
            <person name="Ramage E."/>
            <person name="Radey M.R."/>
            <person name="Bydalek R."/>
            <person name="Manoil C."/>
            <person name="Miller S.I."/>
            <person name="Brittnacher M.J."/>
        </authorList>
    </citation>
    <scope>NUCLEOTIDE SEQUENCE [LARGE SCALE GENOMIC DNA]</scope>
    <source>
        <strain evidence="5">AB5075-UW</strain>
    </source>
</reference>
<evidence type="ECO:0000256" key="1">
    <source>
        <dbReference type="SAM" id="MobiDB-lite"/>
    </source>
</evidence>
<dbReference type="Gene3D" id="1.10.10.10">
    <property type="entry name" value="Winged helix-like DNA-binding domain superfamily/Winged helix DNA-binding domain"/>
    <property type="match status" value="1"/>
</dbReference>
<sequence>MTSFISNAFQIPNDLIDNGHMAKMKGAALPCYLLIVRKTRGWNKQADSISLSQFVKATGYNKDTVQKGLLILEEMGVIIRLETDKQINEWSLTDQIITTENHTKNSPSENLAMLKNSTEPYENLVSNHTKNSPHNNNNKNKEKQGVGYSENFEKFWSAYPTCKRKSDKSGTYKTFTKHEGSFAIETLLSILEKQKSDVSWTKQDGEFIPSPSTWLNQKQWENEYWFQVNSSVVAPDFSNAQLQYGDW</sequence>
<evidence type="ECO:0000313" key="5">
    <source>
        <dbReference type="Proteomes" id="UP000032746"/>
    </source>
</evidence>
<dbReference type="EMBL" id="RFDI01000359">
    <property type="protein sequence ID" value="RSR59268.1"/>
    <property type="molecule type" value="Genomic_DNA"/>
</dbReference>
<name>A0A0E1JNL0_ACIBA</name>
<dbReference type="AlphaFoldDB" id="A0A0E1JNL0"/>
<dbReference type="EMBL" id="CP008706">
    <property type="protein sequence ID" value="AKA31018.1"/>
    <property type="molecule type" value="Genomic_DNA"/>
</dbReference>
<dbReference type="InterPro" id="IPR036388">
    <property type="entry name" value="WH-like_DNA-bd_sf"/>
</dbReference>
<organism evidence="3 5">
    <name type="scientific">Acinetobacter baumannii</name>
    <dbReference type="NCBI Taxonomy" id="470"/>
    <lineage>
        <taxon>Bacteria</taxon>
        <taxon>Pseudomonadati</taxon>
        <taxon>Pseudomonadota</taxon>
        <taxon>Gammaproteobacteria</taxon>
        <taxon>Moraxellales</taxon>
        <taxon>Moraxellaceae</taxon>
        <taxon>Acinetobacter</taxon>
        <taxon>Acinetobacter calcoaceticus/baumannii complex</taxon>
    </lineage>
</organism>